<gene>
    <name evidence="2" type="ORF">S12H4_34546</name>
</gene>
<dbReference type="AlphaFoldDB" id="X1UHA3"/>
<dbReference type="NCBIfam" id="TIGR04336">
    <property type="entry name" value="AmmeMemoSam_B"/>
    <property type="match status" value="1"/>
</dbReference>
<dbReference type="Pfam" id="PF01875">
    <property type="entry name" value="Memo"/>
    <property type="match status" value="1"/>
</dbReference>
<evidence type="ECO:0000256" key="1">
    <source>
        <dbReference type="ARBA" id="ARBA00006315"/>
    </source>
</evidence>
<sequence length="148" mass="16226">MIRKPSVAGQFYPASAEALKGQLDGLIEQNQNKEEALGLVVPHAGYIYSGRVAGCGFSQVKLTSTVVILSPNHTGRGEPFSIMTQGTWQMPLGDVEVDSVLAKEFLKQSKYLREDAQAHADEHSIEVQIPFLQYLLPEIKIVPIVFSA</sequence>
<organism evidence="2">
    <name type="scientific">marine sediment metagenome</name>
    <dbReference type="NCBI Taxonomy" id="412755"/>
    <lineage>
        <taxon>unclassified sequences</taxon>
        <taxon>metagenomes</taxon>
        <taxon>ecological metagenomes</taxon>
    </lineage>
</organism>
<proteinExistence type="inferred from homology"/>
<protein>
    <recommendedName>
        <fullName evidence="3">AmmeMemoRadiSam system protein B</fullName>
    </recommendedName>
</protein>
<dbReference type="Gene3D" id="3.40.830.10">
    <property type="entry name" value="LigB-like"/>
    <property type="match status" value="1"/>
</dbReference>
<evidence type="ECO:0008006" key="3">
    <source>
        <dbReference type="Google" id="ProtNLM"/>
    </source>
</evidence>
<accession>X1UHA3</accession>
<dbReference type="CDD" id="cd07361">
    <property type="entry name" value="MEMO_like"/>
    <property type="match status" value="1"/>
</dbReference>
<reference evidence="2" key="1">
    <citation type="journal article" date="2014" name="Front. Microbiol.">
        <title>High frequency of phylogenetically diverse reductive dehalogenase-homologous genes in deep subseafloor sedimentary metagenomes.</title>
        <authorList>
            <person name="Kawai M."/>
            <person name="Futagami T."/>
            <person name="Toyoda A."/>
            <person name="Takaki Y."/>
            <person name="Nishi S."/>
            <person name="Hori S."/>
            <person name="Arai W."/>
            <person name="Tsubouchi T."/>
            <person name="Morono Y."/>
            <person name="Uchiyama I."/>
            <person name="Ito T."/>
            <person name="Fujiyama A."/>
            <person name="Inagaki F."/>
            <person name="Takami H."/>
        </authorList>
    </citation>
    <scope>NUCLEOTIDE SEQUENCE</scope>
    <source>
        <strain evidence="2">Expedition CK06-06</strain>
    </source>
</reference>
<name>X1UHA3_9ZZZZ</name>
<dbReference type="EMBL" id="BARW01020448">
    <property type="protein sequence ID" value="GAI91729.1"/>
    <property type="molecule type" value="Genomic_DNA"/>
</dbReference>
<dbReference type="PANTHER" id="PTHR11060:SF0">
    <property type="entry name" value="PROTEIN MEMO1"/>
    <property type="match status" value="1"/>
</dbReference>
<comment type="similarity">
    <text evidence="1">Belongs to the MEMO1 family.</text>
</comment>
<dbReference type="PANTHER" id="PTHR11060">
    <property type="entry name" value="PROTEIN MEMO1"/>
    <property type="match status" value="1"/>
</dbReference>
<comment type="caution">
    <text evidence="2">The sequence shown here is derived from an EMBL/GenBank/DDBJ whole genome shotgun (WGS) entry which is preliminary data.</text>
</comment>
<dbReference type="InterPro" id="IPR002737">
    <property type="entry name" value="MEMO1_fam"/>
</dbReference>
<feature type="non-terminal residue" evidence="2">
    <location>
        <position position="148"/>
    </location>
</feature>
<evidence type="ECO:0000313" key="2">
    <source>
        <dbReference type="EMBL" id="GAI91729.1"/>
    </source>
</evidence>